<accession>A0A7W5GB05</accession>
<keyword evidence="3 5" id="KW-1133">Transmembrane helix</keyword>
<dbReference type="PANTHER" id="PTHR36460:SF1">
    <property type="entry name" value="UPF0132 DOMAIN PROTEIN (AFU_ORTHOLOGUE AFUA_3G10255)"/>
    <property type="match status" value="1"/>
</dbReference>
<dbReference type="GO" id="GO:0016020">
    <property type="term" value="C:membrane"/>
    <property type="evidence" value="ECO:0007669"/>
    <property type="project" value="UniProtKB-SubCell"/>
</dbReference>
<dbReference type="Pfam" id="PF09685">
    <property type="entry name" value="MamF_MmsF"/>
    <property type="match status" value="1"/>
</dbReference>
<sequence length="118" mass="12823">MDHPPSLKPDSSSTGLDPKVAGLLCYLGGFITGIIFLVLEKNSRFVRLHAVQSIVVSVALIVLNLLFGFIPVIGWLLGLLLVPVGFVLWIGLMLLTLQGKLNKLPVIGDWSEQQASKF</sequence>
<keyword evidence="2 5" id="KW-0812">Transmembrane</keyword>
<comment type="subcellular location">
    <subcellularLocation>
        <location evidence="1">Membrane</location>
        <topology evidence="1">Multi-pass membrane protein</topology>
    </subcellularLocation>
</comment>
<evidence type="ECO:0000256" key="3">
    <source>
        <dbReference type="ARBA" id="ARBA00022989"/>
    </source>
</evidence>
<keyword evidence="7" id="KW-1185">Reference proteome</keyword>
<feature type="transmembrane region" description="Helical" evidence="5">
    <location>
        <begin position="20"/>
        <end position="39"/>
    </location>
</feature>
<dbReference type="Proteomes" id="UP000518605">
    <property type="component" value="Unassembled WGS sequence"/>
</dbReference>
<proteinExistence type="predicted"/>
<organism evidence="6 7">
    <name type="scientific">Paenibacillus endophyticus</name>
    <dbReference type="NCBI Taxonomy" id="1294268"/>
    <lineage>
        <taxon>Bacteria</taxon>
        <taxon>Bacillati</taxon>
        <taxon>Bacillota</taxon>
        <taxon>Bacilli</taxon>
        <taxon>Bacillales</taxon>
        <taxon>Paenibacillaceae</taxon>
        <taxon>Paenibacillus</taxon>
    </lineage>
</organism>
<evidence type="ECO:0000313" key="6">
    <source>
        <dbReference type="EMBL" id="MBB3152888.1"/>
    </source>
</evidence>
<reference evidence="6 7" key="1">
    <citation type="submission" date="2020-08" db="EMBL/GenBank/DDBJ databases">
        <title>Genomic Encyclopedia of Type Strains, Phase III (KMG-III): the genomes of soil and plant-associated and newly described type strains.</title>
        <authorList>
            <person name="Whitman W."/>
        </authorList>
    </citation>
    <scope>NUCLEOTIDE SEQUENCE [LARGE SCALE GENOMIC DNA]</scope>
    <source>
        <strain evidence="6 7">CECT 8234</strain>
    </source>
</reference>
<evidence type="ECO:0000256" key="4">
    <source>
        <dbReference type="ARBA" id="ARBA00023136"/>
    </source>
</evidence>
<keyword evidence="4 5" id="KW-0472">Membrane</keyword>
<dbReference type="AlphaFoldDB" id="A0A7W5GB05"/>
<evidence type="ECO:0000256" key="1">
    <source>
        <dbReference type="ARBA" id="ARBA00004141"/>
    </source>
</evidence>
<gene>
    <name evidence="6" type="ORF">FHS16_002945</name>
</gene>
<comment type="caution">
    <text evidence="6">The sequence shown here is derived from an EMBL/GenBank/DDBJ whole genome shotgun (WGS) entry which is preliminary data.</text>
</comment>
<feature type="transmembrane region" description="Helical" evidence="5">
    <location>
        <begin position="51"/>
        <end position="70"/>
    </location>
</feature>
<feature type="transmembrane region" description="Helical" evidence="5">
    <location>
        <begin position="76"/>
        <end position="97"/>
    </location>
</feature>
<evidence type="ECO:0000313" key="7">
    <source>
        <dbReference type="Proteomes" id="UP000518605"/>
    </source>
</evidence>
<dbReference type="PANTHER" id="PTHR36460">
    <property type="entry name" value="UPF0132 DOMAIN PROTEIN (AFU_ORTHOLOGUE AFUA_3G10255)"/>
    <property type="match status" value="1"/>
</dbReference>
<dbReference type="EMBL" id="JACHXW010000007">
    <property type="protein sequence ID" value="MBB3152888.1"/>
    <property type="molecule type" value="Genomic_DNA"/>
</dbReference>
<dbReference type="InterPro" id="IPR019109">
    <property type="entry name" value="MamF_MmsF"/>
</dbReference>
<dbReference type="RefSeq" id="WP_312890899.1">
    <property type="nucleotide sequence ID" value="NZ_CBCSLB010000006.1"/>
</dbReference>
<name>A0A7W5GB05_9BACL</name>
<evidence type="ECO:0000256" key="2">
    <source>
        <dbReference type="ARBA" id="ARBA00022692"/>
    </source>
</evidence>
<protein>
    <submittedName>
        <fullName evidence="6">Putative membrane protein</fullName>
    </submittedName>
</protein>
<evidence type="ECO:0000256" key="5">
    <source>
        <dbReference type="SAM" id="Phobius"/>
    </source>
</evidence>